<organism evidence="1">
    <name type="scientific">uncultured Caudovirales phage</name>
    <dbReference type="NCBI Taxonomy" id="2100421"/>
    <lineage>
        <taxon>Viruses</taxon>
        <taxon>Duplodnaviria</taxon>
        <taxon>Heunggongvirae</taxon>
        <taxon>Uroviricota</taxon>
        <taxon>Caudoviricetes</taxon>
        <taxon>Peduoviridae</taxon>
        <taxon>Maltschvirus</taxon>
        <taxon>Maltschvirus maltsch</taxon>
    </lineage>
</organism>
<accession>A0A6J5RZI7</accession>
<sequence>MKDAEGPTLNDDLLKLWILRGDLVEAKSRRERLAKEVADLDVTIRRIPLAMNHIQDRVSAHNAGTLVYISSKRKERKPAKT</sequence>
<reference evidence="1" key="1">
    <citation type="submission" date="2020-05" db="EMBL/GenBank/DDBJ databases">
        <authorList>
            <person name="Chiriac C."/>
            <person name="Salcher M."/>
            <person name="Ghai R."/>
            <person name="Kavagutti S V."/>
        </authorList>
    </citation>
    <scope>NUCLEOTIDE SEQUENCE</scope>
</reference>
<dbReference type="EMBL" id="LR797280">
    <property type="protein sequence ID" value="CAB4199088.1"/>
    <property type="molecule type" value="Genomic_DNA"/>
</dbReference>
<evidence type="ECO:0000313" key="1">
    <source>
        <dbReference type="EMBL" id="CAB4199088.1"/>
    </source>
</evidence>
<gene>
    <name evidence="1" type="ORF">UFOVP1333_20</name>
</gene>
<name>A0A6J5RZI7_9CAUD</name>
<proteinExistence type="predicted"/>
<protein>
    <submittedName>
        <fullName evidence="1">Uncharacterized protein</fullName>
    </submittedName>
</protein>